<dbReference type="GO" id="GO:0071933">
    <property type="term" value="F:Arp2/3 complex binding"/>
    <property type="evidence" value="ECO:0007669"/>
    <property type="project" value="TreeGrafter"/>
</dbReference>
<dbReference type="PANTHER" id="PTHR13357:SF1">
    <property type="entry name" value="NCK-INTERACTING PROTEIN WITH SH3 DOMAIN"/>
    <property type="match status" value="1"/>
</dbReference>
<evidence type="ECO:0000259" key="2">
    <source>
        <dbReference type="Pfam" id="PF09431"/>
    </source>
</evidence>
<feature type="region of interest" description="Disordered" evidence="1">
    <location>
        <begin position="299"/>
        <end position="383"/>
    </location>
</feature>
<dbReference type="STRING" id="154538.A0A1M2V7V3"/>
<dbReference type="OrthoDB" id="445362at2759"/>
<comment type="caution">
    <text evidence="3">The sequence shown here is derived from an EMBL/GenBank/DDBJ whole genome shotgun (WGS) entry which is preliminary data.</text>
</comment>
<dbReference type="InterPro" id="IPR018556">
    <property type="entry name" value="SPIN90/Ldb17_LRD"/>
</dbReference>
<dbReference type="EMBL" id="MNAD01001602">
    <property type="protein sequence ID" value="OJT03655.1"/>
    <property type="molecule type" value="Genomic_DNA"/>
</dbReference>
<proteinExistence type="predicted"/>
<protein>
    <submittedName>
        <fullName evidence="3">Protein dip1</fullName>
    </submittedName>
</protein>
<keyword evidence="4" id="KW-1185">Reference proteome</keyword>
<feature type="compositionally biased region" description="Low complexity" evidence="1">
    <location>
        <begin position="543"/>
        <end position="553"/>
    </location>
</feature>
<dbReference type="Pfam" id="PF09431">
    <property type="entry name" value="SPIN90_LRD"/>
    <property type="match status" value="1"/>
</dbReference>
<dbReference type="Proteomes" id="UP000184267">
    <property type="component" value="Unassembled WGS sequence"/>
</dbReference>
<dbReference type="InterPro" id="IPR030125">
    <property type="entry name" value="SPIN90/Ldb17"/>
</dbReference>
<feature type="domain" description="SPIN90/Ldb17 leucine-rich" evidence="2">
    <location>
        <begin position="84"/>
        <end position="242"/>
    </location>
</feature>
<feature type="compositionally biased region" description="Low complexity" evidence="1">
    <location>
        <begin position="475"/>
        <end position="522"/>
    </location>
</feature>
<feature type="compositionally biased region" description="Low complexity" evidence="1">
    <location>
        <begin position="352"/>
        <end position="374"/>
    </location>
</feature>
<dbReference type="GO" id="GO:0000147">
    <property type="term" value="P:actin cortical patch assembly"/>
    <property type="evidence" value="ECO:0007669"/>
    <property type="project" value="TreeGrafter"/>
</dbReference>
<dbReference type="PANTHER" id="PTHR13357">
    <property type="entry name" value="SH3 ADAPTER PROTEIN SPIN90 NCK INTERACTING PROTEIN WITH SH3 DOMAIN"/>
    <property type="match status" value="1"/>
</dbReference>
<feature type="region of interest" description="Disordered" evidence="1">
    <location>
        <begin position="462"/>
        <end position="570"/>
    </location>
</feature>
<dbReference type="AlphaFoldDB" id="A0A1M2V7V3"/>
<name>A0A1M2V7V3_TRAPU</name>
<accession>A0A1M2V7V3</accession>
<organism evidence="3 4">
    <name type="scientific">Trametes pubescens</name>
    <name type="common">White-rot fungus</name>
    <dbReference type="NCBI Taxonomy" id="154538"/>
    <lineage>
        <taxon>Eukaryota</taxon>
        <taxon>Fungi</taxon>
        <taxon>Dikarya</taxon>
        <taxon>Basidiomycota</taxon>
        <taxon>Agaricomycotina</taxon>
        <taxon>Agaricomycetes</taxon>
        <taxon>Polyporales</taxon>
        <taxon>Polyporaceae</taxon>
        <taxon>Trametes</taxon>
    </lineage>
</organism>
<gene>
    <name evidence="3" type="ORF">TRAPUB_5683</name>
</gene>
<evidence type="ECO:0000313" key="4">
    <source>
        <dbReference type="Proteomes" id="UP000184267"/>
    </source>
</evidence>
<evidence type="ECO:0000313" key="3">
    <source>
        <dbReference type="EMBL" id="OJT03655.1"/>
    </source>
</evidence>
<dbReference type="GO" id="GO:0051666">
    <property type="term" value="P:actin cortical patch localization"/>
    <property type="evidence" value="ECO:0007669"/>
    <property type="project" value="TreeGrafter"/>
</dbReference>
<dbReference type="GO" id="GO:0006897">
    <property type="term" value="P:endocytosis"/>
    <property type="evidence" value="ECO:0007669"/>
    <property type="project" value="TreeGrafter"/>
</dbReference>
<sequence length="570" mass="61633">MDHIRLDVDPDLDDGFYGAGTESNSGAEHAIEVPIEAKLRSLSVRLLYEVCRVQKMSIPDLRIFDNDFIDYLYDLVEQTRSMQDESFNYSVIKLLVALNEQFMVASLQPHTPLSQSGLAQQQADSRSPEHANRVLRVLMLRASTSPTFGENLIFMLNRANRTAEDLCMQLLVLKLLYLLFTTKGMAEYFYTNDLCVLVDVFLREIGDIDEENESLRHTYLRVLHPLLTKTQLRNMPYKRPQIVRTLENLVENESIRDIDPTTKRLVERCLSGEWCVQFRKSATARTAEQRKFSMWDADIQRGDSPGLDAVSSAPAPQSAGPLSGAGGMKPQLDRMGSLRGKNGKASRSAEHLPLPAASSASSSAQKSRPSQPSHPHSRADEPPYKVSARAVSVHAVRHGSGDSGGSLPRVAAATTHAAAKHRFRAGSFDVEGTTTSSFSALSLQTDPLAVYHLLDDAVPYVDEPAGGSPPEIRVLSPTSPGQPGPGLLSPTDRAFAASAPSSASSSSTSLVSPSASSPQRRAAPPPPVKKRRKPPAVPVGRGASPLSALAASSQPNLAVLSAGARKASGL</sequence>
<dbReference type="GO" id="GO:0030479">
    <property type="term" value="C:actin cortical patch"/>
    <property type="evidence" value="ECO:0007669"/>
    <property type="project" value="TreeGrafter"/>
</dbReference>
<dbReference type="OMA" id="RNMPYKR"/>
<reference evidence="3 4" key="1">
    <citation type="submission" date="2016-10" db="EMBL/GenBank/DDBJ databases">
        <title>Genome sequence of the basidiomycete white-rot fungus Trametes pubescens.</title>
        <authorList>
            <person name="Makela M.R."/>
            <person name="Granchi Z."/>
            <person name="Peng M."/>
            <person name="De Vries R.P."/>
            <person name="Grigoriev I."/>
            <person name="Riley R."/>
            <person name="Hilden K."/>
        </authorList>
    </citation>
    <scope>NUCLEOTIDE SEQUENCE [LARGE SCALE GENOMIC DNA]</scope>
    <source>
        <strain evidence="3 4">FBCC735</strain>
    </source>
</reference>
<evidence type="ECO:0000256" key="1">
    <source>
        <dbReference type="SAM" id="MobiDB-lite"/>
    </source>
</evidence>